<sequence length="236" mass="25699">MPSETAGPAVHAQSLLRPDERLLWATFSKVTTLDKRGIGAVGGKLAKFGKKNLDDFLAALTDAGDADPTPVPDVIAFYRSESDLAYQHGRRMSGLSHGLFALTTARMYLAQIGVHPGVVLDQPAPQPKPEPSGKKKGKFASFVDDMVQTGKDVAAAVSTDTKPARKKVAVHPIYPRVSIPREQIAEFSVESDGTVRKVHYLRMELVDRSGFEFFCGVVKEREQYERLLALTHGGPA</sequence>
<evidence type="ECO:0000313" key="1">
    <source>
        <dbReference type="EMBL" id="MCE7003941.1"/>
    </source>
</evidence>
<dbReference type="Proteomes" id="UP001521150">
    <property type="component" value="Unassembled WGS sequence"/>
</dbReference>
<reference evidence="1 2" key="1">
    <citation type="submission" date="2021-12" db="EMBL/GenBank/DDBJ databases">
        <title>Genome sequence of Kibdelosporangium philippinense ATCC 49844.</title>
        <authorList>
            <person name="Fedorov E.A."/>
            <person name="Omeragic M."/>
            <person name="Shalygina K.F."/>
            <person name="Maclea K.S."/>
        </authorList>
    </citation>
    <scope>NUCLEOTIDE SEQUENCE [LARGE SCALE GENOMIC DNA]</scope>
    <source>
        <strain evidence="1 2">ATCC 49844</strain>
    </source>
</reference>
<proteinExistence type="predicted"/>
<dbReference type="RefSeq" id="WP_233725487.1">
    <property type="nucleotide sequence ID" value="NZ_JAJVCN010000001.1"/>
</dbReference>
<protein>
    <submittedName>
        <fullName evidence="1">Uncharacterized protein</fullName>
    </submittedName>
</protein>
<name>A0ABS8ZB83_9PSEU</name>
<keyword evidence="2" id="KW-1185">Reference proteome</keyword>
<organism evidence="1 2">
    <name type="scientific">Kibdelosporangium philippinense</name>
    <dbReference type="NCBI Taxonomy" id="211113"/>
    <lineage>
        <taxon>Bacteria</taxon>
        <taxon>Bacillati</taxon>
        <taxon>Actinomycetota</taxon>
        <taxon>Actinomycetes</taxon>
        <taxon>Pseudonocardiales</taxon>
        <taxon>Pseudonocardiaceae</taxon>
        <taxon>Kibdelosporangium</taxon>
    </lineage>
</organism>
<dbReference type="EMBL" id="JAJVCN010000001">
    <property type="protein sequence ID" value="MCE7003941.1"/>
    <property type="molecule type" value="Genomic_DNA"/>
</dbReference>
<accession>A0ABS8ZB83</accession>
<comment type="caution">
    <text evidence="1">The sequence shown here is derived from an EMBL/GenBank/DDBJ whole genome shotgun (WGS) entry which is preliminary data.</text>
</comment>
<gene>
    <name evidence="1" type="ORF">LWC34_14040</name>
</gene>
<evidence type="ECO:0000313" key="2">
    <source>
        <dbReference type="Proteomes" id="UP001521150"/>
    </source>
</evidence>